<dbReference type="SUPFAM" id="SSF51430">
    <property type="entry name" value="NAD(P)-linked oxidoreductase"/>
    <property type="match status" value="1"/>
</dbReference>
<sequence length="347" mass="39014">MNRDSSPPPPAADRVDPKSVPVKILDSGARMPAIGLGTFGSDHAHGETVAQAVLDAAAVGYRHFDCASVYGNERLIGEALRSVRESGVSRDQLWVTSKLWNDRHGEQDVRRSCEQSLADLGLDYLDLYLIHWPFPNYHPPGCDVTARQPDARPYIHDAYMKTWRQMERLVYECLVRHIGTSNMTIPKLELVLRDARIRPACNEMELHPHFQQPELFRYVVDRGIVPIGYSPIGSPGRPDRDRTPDDTVDVEDPVIVAIARRLGVHPAVVCVMWAVRRGQVPIPFSVRRANYLANLRGAVDDRLTDSDMAAIAAVDRNCRLIKGQVFLWKDGQSWEDLWDVDGEITPP</sequence>
<gene>
    <name evidence="2" type="ORF">PZE19_20525</name>
</gene>
<feature type="domain" description="NADP-dependent oxidoreductase" evidence="1">
    <location>
        <begin position="34"/>
        <end position="315"/>
    </location>
</feature>
<dbReference type="InterPro" id="IPR020471">
    <property type="entry name" value="AKR"/>
</dbReference>
<dbReference type="Gene3D" id="3.20.20.100">
    <property type="entry name" value="NADP-dependent oxidoreductase domain"/>
    <property type="match status" value="1"/>
</dbReference>
<dbReference type="EMBL" id="JARRAG010000002">
    <property type="protein sequence ID" value="MDG3006164.1"/>
    <property type="molecule type" value="Genomic_DNA"/>
</dbReference>
<protein>
    <submittedName>
        <fullName evidence="2">Aldo/keto reductase</fullName>
    </submittedName>
</protein>
<accession>A0ABT6FF54</accession>
<dbReference type="RefSeq" id="WP_277862465.1">
    <property type="nucleotide sequence ID" value="NZ_JARRAG010000002.1"/>
</dbReference>
<dbReference type="Proteomes" id="UP001216907">
    <property type="component" value="Unassembled WGS sequence"/>
</dbReference>
<dbReference type="PANTHER" id="PTHR11732">
    <property type="entry name" value="ALDO/KETO REDUCTASE"/>
    <property type="match status" value="1"/>
</dbReference>
<evidence type="ECO:0000313" key="3">
    <source>
        <dbReference type="Proteomes" id="UP001216907"/>
    </source>
</evidence>
<reference evidence="2 3" key="1">
    <citation type="submission" date="2023-03" db="EMBL/GenBank/DDBJ databases">
        <title>Paludisphaera mucosa sp. nov. a novel planctomycete from northern fen.</title>
        <authorList>
            <person name="Ivanova A."/>
        </authorList>
    </citation>
    <scope>NUCLEOTIDE SEQUENCE [LARGE SCALE GENOMIC DNA]</scope>
    <source>
        <strain evidence="2 3">Pla2</strain>
    </source>
</reference>
<evidence type="ECO:0000259" key="1">
    <source>
        <dbReference type="Pfam" id="PF00248"/>
    </source>
</evidence>
<dbReference type="Pfam" id="PF00248">
    <property type="entry name" value="Aldo_ket_red"/>
    <property type="match status" value="1"/>
</dbReference>
<proteinExistence type="predicted"/>
<dbReference type="InterPro" id="IPR023210">
    <property type="entry name" value="NADP_OxRdtase_dom"/>
</dbReference>
<dbReference type="InterPro" id="IPR018170">
    <property type="entry name" value="Aldo/ket_reductase_CS"/>
</dbReference>
<comment type="caution">
    <text evidence="2">The sequence shown here is derived from an EMBL/GenBank/DDBJ whole genome shotgun (WGS) entry which is preliminary data.</text>
</comment>
<name>A0ABT6FF54_9BACT</name>
<organism evidence="2 3">
    <name type="scientific">Paludisphaera mucosa</name>
    <dbReference type="NCBI Taxonomy" id="3030827"/>
    <lineage>
        <taxon>Bacteria</taxon>
        <taxon>Pseudomonadati</taxon>
        <taxon>Planctomycetota</taxon>
        <taxon>Planctomycetia</taxon>
        <taxon>Isosphaerales</taxon>
        <taxon>Isosphaeraceae</taxon>
        <taxon>Paludisphaera</taxon>
    </lineage>
</organism>
<dbReference type="PRINTS" id="PR00069">
    <property type="entry name" value="ALDKETRDTASE"/>
</dbReference>
<dbReference type="PIRSF" id="PIRSF000097">
    <property type="entry name" value="AKR"/>
    <property type="match status" value="1"/>
</dbReference>
<dbReference type="PROSITE" id="PS00798">
    <property type="entry name" value="ALDOKETO_REDUCTASE_1"/>
    <property type="match status" value="1"/>
</dbReference>
<evidence type="ECO:0000313" key="2">
    <source>
        <dbReference type="EMBL" id="MDG3006164.1"/>
    </source>
</evidence>
<dbReference type="InterPro" id="IPR036812">
    <property type="entry name" value="NAD(P)_OxRdtase_dom_sf"/>
</dbReference>
<keyword evidence="3" id="KW-1185">Reference proteome</keyword>